<keyword evidence="2" id="KW-1185">Reference proteome</keyword>
<dbReference type="AlphaFoldDB" id="A0AAW0LA58"/>
<evidence type="ECO:0000313" key="1">
    <source>
        <dbReference type="EMBL" id="KAK7847816.1"/>
    </source>
</evidence>
<name>A0AAW0LA58_QUESU</name>
<dbReference type="Proteomes" id="UP000237347">
    <property type="component" value="Unassembled WGS sequence"/>
</dbReference>
<dbReference type="EMBL" id="PKMF04000135">
    <property type="protein sequence ID" value="KAK7847816.1"/>
    <property type="molecule type" value="Genomic_DNA"/>
</dbReference>
<accession>A0AAW0LA58</accession>
<gene>
    <name evidence="1" type="ORF">CFP56_006155</name>
</gene>
<proteinExistence type="predicted"/>
<protein>
    <submittedName>
        <fullName evidence="1">Uncharacterized protein</fullName>
    </submittedName>
</protein>
<sequence length="55" mass="6260">MISKALNWCTEILRAVTKYFIINPNNYTILDCFPLANENIISHGLVTIDPKLIPN</sequence>
<reference evidence="1 2" key="1">
    <citation type="journal article" date="2018" name="Sci. Data">
        <title>The draft genome sequence of cork oak.</title>
        <authorList>
            <person name="Ramos A.M."/>
            <person name="Usie A."/>
            <person name="Barbosa P."/>
            <person name="Barros P.M."/>
            <person name="Capote T."/>
            <person name="Chaves I."/>
            <person name="Simoes F."/>
            <person name="Abreu I."/>
            <person name="Carrasquinho I."/>
            <person name="Faro C."/>
            <person name="Guimaraes J.B."/>
            <person name="Mendonca D."/>
            <person name="Nobrega F."/>
            <person name="Rodrigues L."/>
            <person name="Saibo N.J.M."/>
            <person name="Varela M.C."/>
            <person name="Egas C."/>
            <person name="Matos J."/>
            <person name="Miguel C.M."/>
            <person name="Oliveira M.M."/>
            <person name="Ricardo C.P."/>
            <person name="Goncalves S."/>
        </authorList>
    </citation>
    <scope>NUCLEOTIDE SEQUENCE [LARGE SCALE GENOMIC DNA]</scope>
    <source>
        <strain evidence="2">cv. HL8</strain>
    </source>
</reference>
<evidence type="ECO:0000313" key="2">
    <source>
        <dbReference type="Proteomes" id="UP000237347"/>
    </source>
</evidence>
<organism evidence="1 2">
    <name type="scientific">Quercus suber</name>
    <name type="common">Cork oak</name>
    <dbReference type="NCBI Taxonomy" id="58331"/>
    <lineage>
        <taxon>Eukaryota</taxon>
        <taxon>Viridiplantae</taxon>
        <taxon>Streptophyta</taxon>
        <taxon>Embryophyta</taxon>
        <taxon>Tracheophyta</taxon>
        <taxon>Spermatophyta</taxon>
        <taxon>Magnoliopsida</taxon>
        <taxon>eudicotyledons</taxon>
        <taxon>Gunneridae</taxon>
        <taxon>Pentapetalae</taxon>
        <taxon>rosids</taxon>
        <taxon>fabids</taxon>
        <taxon>Fagales</taxon>
        <taxon>Fagaceae</taxon>
        <taxon>Quercus</taxon>
    </lineage>
</organism>
<comment type="caution">
    <text evidence="1">The sequence shown here is derived from an EMBL/GenBank/DDBJ whole genome shotgun (WGS) entry which is preliminary data.</text>
</comment>